<keyword evidence="1" id="KW-1133">Transmembrane helix</keyword>
<keyword evidence="4" id="KW-1185">Reference proteome</keyword>
<evidence type="ECO:0000313" key="4">
    <source>
        <dbReference type="Proteomes" id="UP001054252"/>
    </source>
</evidence>
<dbReference type="AlphaFoldDB" id="A0AAV5K9T8"/>
<feature type="signal peptide" evidence="2">
    <location>
        <begin position="1"/>
        <end position="26"/>
    </location>
</feature>
<comment type="caution">
    <text evidence="3">The sequence shown here is derived from an EMBL/GenBank/DDBJ whole genome shotgun (WGS) entry which is preliminary data.</text>
</comment>
<evidence type="ECO:0000256" key="1">
    <source>
        <dbReference type="SAM" id="Phobius"/>
    </source>
</evidence>
<proteinExistence type="predicted"/>
<feature type="chain" id="PRO_5043416833" evidence="2">
    <location>
        <begin position="27"/>
        <end position="110"/>
    </location>
</feature>
<dbReference type="PANTHER" id="PTHR34558">
    <property type="entry name" value="EXPRESSED PROTEIN"/>
    <property type="match status" value="1"/>
</dbReference>
<sequence length="110" mass="11480">MAKMGMICFLLAQILLIQAMGGRSDANPPGIAVESSGEDNVVVAAAPVERSKETAVAEAPEMTQIRRLGKHHSTDKSVAGGGIIIAGLVTAIFAAVVCYIRVTRKRGGVY</sequence>
<name>A0AAV5K9T8_9ROSI</name>
<gene>
    <name evidence="3" type="ORF">SLEP1_g31403</name>
</gene>
<keyword evidence="1" id="KW-0812">Transmembrane</keyword>
<feature type="transmembrane region" description="Helical" evidence="1">
    <location>
        <begin position="78"/>
        <end position="100"/>
    </location>
</feature>
<keyword evidence="1" id="KW-0472">Membrane</keyword>
<protein>
    <submittedName>
        <fullName evidence="3">Uncharacterized protein</fullName>
    </submittedName>
</protein>
<evidence type="ECO:0000313" key="3">
    <source>
        <dbReference type="EMBL" id="GKV21422.1"/>
    </source>
</evidence>
<accession>A0AAV5K9T8</accession>
<dbReference type="Proteomes" id="UP001054252">
    <property type="component" value="Unassembled WGS sequence"/>
</dbReference>
<dbReference type="EMBL" id="BPVZ01000057">
    <property type="protein sequence ID" value="GKV21422.1"/>
    <property type="molecule type" value="Genomic_DNA"/>
</dbReference>
<reference evidence="3 4" key="1">
    <citation type="journal article" date="2021" name="Commun. Biol.">
        <title>The genome of Shorea leprosula (Dipterocarpaceae) highlights the ecological relevance of drought in aseasonal tropical rainforests.</title>
        <authorList>
            <person name="Ng K.K.S."/>
            <person name="Kobayashi M.J."/>
            <person name="Fawcett J.A."/>
            <person name="Hatakeyama M."/>
            <person name="Paape T."/>
            <person name="Ng C.H."/>
            <person name="Ang C.C."/>
            <person name="Tnah L.H."/>
            <person name="Lee C.T."/>
            <person name="Nishiyama T."/>
            <person name="Sese J."/>
            <person name="O'Brien M.J."/>
            <person name="Copetti D."/>
            <person name="Mohd Noor M.I."/>
            <person name="Ong R.C."/>
            <person name="Putra M."/>
            <person name="Sireger I.Z."/>
            <person name="Indrioko S."/>
            <person name="Kosugi Y."/>
            <person name="Izuno A."/>
            <person name="Isagi Y."/>
            <person name="Lee S.L."/>
            <person name="Shimizu K.K."/>
        </authorList>
    </citation>
    <scope>NUCLEOTIDE SEQUENCE [LARGE SCALE GENOMIC DNA]</scope>
    <source>
        <strain evidence="3">214</strain>
    </source>
</reference>
<dbReference type="PANTHER" id="PTHR34558:SF4">
    <property type="entry name" value="TRANSMEMBRANE PROTEIN"/>
    <property type="match status" value="1"/>
</dbReference>
<organism evidence="3 4">
    <name type="scientific">Rubroshorea leprosula</name>
    <dbReference type="NCBI Taxonomy" id="152421"/>
    <lineage>
        <taxon>Eukaryota</taxon>
        <taxon>Viridiplantae</taxon>
        <taxon>Streptophyta</taxon>
        <taxon>Embryophyta</taxon>
        <taxon>Tracheophyta</taxon>
        <taxon>Spermatophyta</taxon>
        <taxon>Magnoliopsida</taxon>
        <taxon>eudicotyledons</taxon>
        <taxon>Gunneridae</taxon>
        <taxon>Pentapetalae</taxon>
        <taxon>rosids</taxon>
        <taxon>malvids</taxon>
        <taxon>Malvales</taxon>
        <taxon>Dipterocarpaceae</taxon>
        <taxon>Rubroshorea</taxon>
    </lineage>
</organism>
<evidence type="ECO:0000256" key="2">
    <source>
        <dbReference type="SAM" id="SignalP"/>
    </source>
</evidence>
<keyword evidence="2" id="KW-0732">Signal</keyword>